<dbReference type="RefSeq" id="WP_402387995.1">
    <property type="nucleotide sequence ID" value="NZ_JBIUYY010000028.1"/>
</dbReference>
<gene>
    <name evidence="1" type="ORF">ACIO7M_33455</name>
</gene>
<dbReference type="Proteomes" id="UP001617351">
    <property type="component" value="Unassembled WGS sequence"/>
</dbReference>
<dbReference type="EMBL" id="JBIUYY010000028">
    <property type="protein sequence ID" value="MFJ2825970.1"/>
    <property type="molecule type" value="Genomic_DNA"/>
</dbReference>
<accession>A0ABW8EVN9</accession>
<protein>
    <submittedName>
        <fullName evidence="1">Uncharacterized protein</fullName>
    </submittedName>
</protein>
<comment type="caution">
    <text evidence="1">The sequence shown here is derived from an EMBL/GenBank/DDBJ whole genome shotgun (WGS) entry which is preliminary data.</text>
</comment>
<proteinExistence type="predicted"/>
<name>A0ABW8EVN9_STRT5</name>
<reference evidence="1 2" key="1">
    <citation type="submission" date="2024-10" db="EMBL/GenBank/DDBJ databases">
        <title>The Natural Products Discovery Center: Release of the First 8490 Sequenced Strains for Exploring Actinobacteria Biosynthetic Diversity.</title>
        <authorList>
            <person name="Kalkreuter E."/>
            <person name="Kautsar S.A."/>
            <person name="Yang D."/>
            <person name="Bader C.D."/>
            <person name="Teijaro C.N."/>
            <person name="Fluegel L."/>
            <person name="Davis C.M."/>
            <person name="Simpson J.R."/>
            <person name="Lauterbach L."/>
            <person name="Steele A.D."/>
            <person name="Gui C."/>
            <person name="Meng S."/>
            <person name="Li G."/>
            <person name="Viehrig K."/>
            <person name="Ye F."/>
            <person name="Su P."/>
            <person name="Kiefer A.F."/>
            <person name="Nichols A."/>
            <person name="Cepeda A.J."/>
            <person name="Yan W."/>
            <person name="Fan B."/>
            <person name="Jiang Y."/>
            <person name="Adhikari A."/>
            <person name="Zheng C.-J."/>
            <person name="Schuster L."/>
            <person name="Cowan T.M."/>
            <person name="Smanski M.J."/>
            <person name="Chevrette M.G."/>
            <person name="De Carvalho L.P.S."/>
            <person name="Shen B."/>
        </authorList>
    </citation>
    <scope>NUCLEOTIDE SEQUENCE [LARGE SCALE GENOMIC DNA]</scope>
    <source>
        <strain evidence="1 2">NPDC087220</strain>
    </source>
</reference>
<sequence>MSTIETPDDLPDIQVIDIRSGDRSTPFEHRVVPVSQTTKAIKALEKGQPDVQLTADAILRIAYSAVEPDLLANLRPELRRVETGWLTVINYRAYTLMLSPAVENDRLLDQVHYAADPNTVPQQRVLSMPAAHEAKAALVYTDPMDALLAAVDRAAHKVRMQNKQEVGRRIVERPLTAVPVAFLDPGRHPAEDLGLVDGNSRWGSCTVLVPAPTGVIGARDEERPPLLPSYLMSLPLADRRSFVREVVKKAYRDIKAARGTSKAARAKRDKAARLLNAMTVPVEVVIGYTDDDPGMGMQRFPAAVRSLLMRMNIGVKEFAPASKNSVTAEETVTALFDEGVLGDNAQAVKDILLGRVDTTDPMKTIGLSALRDLRFAFIAQQLTRKEPRLNAVAAAKLDKRGFYLSGRSGLVVELGLRAYSTLLGEGIKPVRTALEAGGGCLWQDLVNHEWTVENIDSDQAVDDLLQRAENGDIPAKLLLGVLAMVALVTSGNLLAAGGSAEQIVGHKVMRSGIGAVIKDVLEKQEGPQVLADAIKRIRGNERPRWWADGRLVEPDDWKGSDYNAHLRLAALHGFNSEDGPNGLSGTAREGRALTNFQTSLTMAANHLDDLIELRMENGTTDHLSWETVEASVKQLRRMSRILDRISEEEWLG</sequence>
<organism evidence="1 2">
    <name type="scientific">Streptomyces toxytricini</name>
    <name type="common">Actinomyces toxytricini</name>
    <dbReference type="NCBI Taxonomy" id="67369"/>
    <lineage>
        <taxon>Bacteria</taxon>
        <taxon>Bacillati</taxon>
        <taxon>Actinomycetota</taxon>
        <taxon>Actinomycetes</taxon>
        <taxon>Kitasatosporales</taxon>
        <taxon>Streptomycetaceae</taxon>
        <taxon>Streptomyces</taxon>
    </lineage>
</organism>
<evidence type="ECO:0000313" key="2">
    <source>
        <dbReference type="Proteomes" id="UP001617351"/>
    </source>
</evidence>
<keyword evidence="2" id="KW-1185">Reference proteome</keyword>
<evidence type="ECO:0000313" key="1">
    <source>
        <dbReference type="EMBL" id="MFJ2825970.1"/>
    </source>
</evidence>